<organism evidence="2 3">
    <name type="scientific">Prosthecobacter debontii</name>
    <dbReference type="NCBI Taxonomy" id="48467"/>
    <lineage>
        <taxon>Bacteria</taxon>
        <taxon>Pseudomonadati</taxon>
        <taxon>Verrucomicrobiota</taxon>
        <taxon>Verrucomicrobiia</taxon>
        <taxon>Verrucomicrobiales</taxon>
        <taxon>Verrucomicrobiaceae</taxon>
        <taxon>Prosthecobacter</taxon>
    </lineage>
</organism>
<proteinExistence type="predicted"/>
<protein>
    <recommendedName>
        <fullName evidence="4">DUF4112 domain-containing protein</fullName>
    </recommendedName>
</protein>
<keyword evidence="3" id="KW-1185">Reference proteome</keyword>
<dbReference type="RefSeq" id="WP_078813952.1">
    <property type="nucleotide sequence ID" value="NZ_FUYE01000008.1"/>
</dbReference>
<evidence type="ECO:0000313" key="2">
    <source>
        <dbReference type="EMBL" id="SKA98511.1"/>
    </source>
</evidence>
<evidence type="ECO:0000313" key="3">
    <source>
        <dbReference type="Proteomes" id="UP000190774"/>
    </source>
</evidence>
<dbReference type="Pfam" id="PF13430">
    <property type="entry name" value="DUF4112"/>
    <property type="match status" value="1"/>
</dbReference>
<reference evidence="3" key="1">
    <citation type="submission" date="2017-02" db="EMBL/GenBank/DDBJ databases">
        <authorList>
            <person name="Varghese N."/>
            <person name="Submissions S."/>
        </authorList>
    </citation>
    <scope>NUCLEOTIDE SEQUENCE [LARGE SCALE GENOMIC DNA]</scope>
    <source>
        <strain evidence="3">ATCC 700200</strain>
    </source>
</reference>
<dbReference type="OrthoDB" id="190554at2"/>
<dbReference type="EMBL" id="FUYE01000008">
    <property type="protein sequence ID" value="SKA98511.1"/>
    <property type="molecule type" value="Genomic_DNA"/>
</dbReference>
<dbReference type="PANTHER" id="PTHR35519:SF2">
    <property type="entry name" value="PH DOMAIN PROTEIN"/>
    <property type="match status" value="1"/>
</dbReference>
<keyword evidence="1" id="KW-0472">Membrane</keyword>
<accession>A0A1T4YB28</accession>
<sequence length="189" mass="20743">MPGELPDRILIDEILPPKGKVASASSSEPSTLSSLPGTESEVARFLAKWLDNWLRIPGTNFKIGLDPLLALFPGVGSSVASGGGLVILVEAIRCGVSIPVLIRMSGNMLINTLFDFLPLGGPVVSAFFKSNLRNLRLLQAWQAGRQREVRRSTFRMFLALAFFLCLMVGLLFALFAFYVWLLRQTGLFN</sequence>
<dbReference type="Proteomes" id="UP000190774">
    <property type="component" value="Unassembled WGS sequence"/>
</dbReference>
<keyword evidence="1" id="KW-0812">Transmembrane</keyword>
<name>A0A1T4YB28_9BACT</name>
<evidence type="ECO:0008006" key="4">
    <source>
        <dbReference type="Google" id="ProtNLM"/>
    </source>
</evidence>
<dbReference type="PANTHER" id="PTHR35519">
    <property type="entry name" value="MEMBRANE PROTEINS"/>
    <property type="match status" value="1"/>
</dbReference>
<gene>
    <name evidence="2" type="ORF">SAMN02745166_02776</name>
</gene>
<keyword evidence="1" id="KW-1133">Transmembrane helix</keyword>
<dbReference type="InterPro" id="IPR025187">
    <property type="entry name" value="DUF4112"/>
</dbReference>
<evidence type="ECO:0000256" key="1">
    <source>
        <dbReference type="SAM" id="Phobius"/>
    </source>
</evidence>
<dbReference type="STRING" id="48467.SAMN02745166_02776"/>
<feature type="transmembrane region" description="Helical" evidence="1">
    <location>
        <begin position="157"/>
        <end position="181"/>
    </location>
</feature>
<dbReference type="AlphaFoldDB" id="A0A1T4YB28"/>